<dbReference type="KEGG" id="cmiu:B1H56_03200"/>
<dbReference type="InterPro" id="IPR018187">
    <property type="entry name" value="Asp/Glu_racemase_AS_1"/>
</dbReference>
<name>A0A136Q3D6_9FIRM</name>
<evidence type="ECO:0000256" key="2">
    <source>
        <dbReference type="ARBA" id="ARBA00013090"/>
    </source>
</evidence>
<evidence type="ECO:0000256" key="3">
    <source>
        <dbReference type="ARBA" id="ARBA00022960"/>
    </source>
</evidence>
<keyword evidence="3 7" id="KW-0133">Cell shape</keyword>
<comment type="caution">
    <text evidence="8">The sequence shown here is derived from an EMBL/GenBank/DDBJ whole genome shotgun (WGS) entry which is preliminary data.</text>
</comment>
<evidence type="ECO:0000256" key="1">
    <source>
        <dbReference type="ARBA" id="ARBA00001602"/>
    </source>
</evidence>
<dbReference type="NCBIfam" id="TIGR00067">
    <property type="entry name" value="glut_race"/>
    <property type="match status" value="1"/>
</dbReference>
<dbReference type="HAMAP" id="MF_00258">
    <property type="entry name" value="Glu_racemase"/>
    <property type="match status" value="1"/>
</dbReference>
<evidence type="ECO:0000256" key="6">
    <source>
        <dbReference type="ARBA" id="ARBA00023316"/>
    </source>
</evidence>
<feature type="active site" description="Proton donor/acceptor" evidence="7">
    <location>
        <position position="75"/>
    </location>
</feature>
<dbReference type="InterPro" id="IPR033134">
    <property type="entry name" value="Asp/Glu_racemase_AS_2"/>
</dbReference>
<dbReference type="SUPFAM" id="SSF53681">
    <property type="entry name" value="Aspartate/glutamate racemase"/>
    <property type="match status" value="2"/>
</dbReference>
<dbReference type="GO" id="GO:0008360">
    <property type="term" value="P:regulation of cell shape"/>
    <property type="evidence" value="ECO:0007669"/>
    <property type="project" value="UniProtKB-KW"/>
</dbReference>
<dbReference type="Pfam" id="PF01177">
    <property type="entry name" value="Asp_Glu_race"/>
    <property type="match status" value="1"/>
</dbReference>
<proteinExistence type="inferred from homology"/>
<evidence type="ECO:0000313" key="9">
    <source>
        <dbReference type="Proteomes" id="UP000070366"/>
    </source>
</evidence>
<comment type="pathway">
    <text evidence="7">Cell wall biogenesis; peptidoglycan biosynthesis.</text>
</comment>
<feature type="binding site" evidence="7">
    <location>
        <begin position="44"/>
        <end position="45"/>
    </location>
    <ligand>
        <name>substrate</name>
    </ligand>
</feature>
<evidence type="ECO:0000256" key="4">
    <source>
        <dbReference type="ARBA" id="ARBA00022984"/>
    </source>
</evidence>
<comment type="function">
    <text evidence="7">Provides the (R)-glutamate required for cell wall biosynthesis.</text>
</comment>
<dbReference type="PANTHER" id="PTHR21198">
    <property type="entry name" value="GLUTAMATE RACEMASE"/>
    <property type="match status" value="1"/>
</dbReference>
<organism evidence="8 9">
    <name type="scientific">Christensenella minuta</name>
    <dbReference type="NCBI Taxonomy" id="626937"/>
    <lineage>
        <taxon>Bacteria</taxon>
        <taxon>Bacillati</taxon>
        <taxon>Bacillota</taxon>
        <taxon>Clostridia</taxon>
        <taxon>Christensenellales</taxon>
        <taxon>Christensenellaceae</taxon>
        <taxon>Christensenella</taxon>
    </lineage>
</organism>
<dbReference type="Gene3D" id="3.40.50.1860">
    <property type="match status" value="2"/>
</dbReference>
<dbReference type="InterPro" id="IPR004391">
    <property type="entry name" value="Glu_race"/>
</dbReference>
<feature type="binding site" evidence="7">
    <location>
        <begin position="76"/>
        <end position="77"/>
    </location>
    <ligand>
        <name>substrate</name>
    </ligand>
</feature>
<gene>
    <name evidence="7" type="primary">murI</name>
    <name evidence="8" type="ORF">HMPREF3293_02429</name>
</gene>
<comment type="similarity">
    <text evidence="7">Belongs to the aspartate/glutamate racemases family.</text>
</comment>
<dbReference type="AlphaFoldDB" id="A0A136Q3D6"/>
<dbReference type="OrthoDB" id="9801055at2"/>
<dbReference type="Proteomes" id="UP000070366">
    <property type="component" value="Unassembled WGS sequence"/>
</dbReference>
<dbReference type="UniPathway" id="UPA00219"/>
<keyword evidence="4 7" id="KW-0573">Peptidoglycan synthesis</keyword>
<dbReference type="EC" id="5.1.1.3" evidence="2 7"/>
<dbReference type="PROSITE" id="PS00924">
    <property type="entry name" value="ASP_GLU_RACEMASE_2"/>
    <property type="match status" value="1"/>
</dbReference>
<sequence>MQTKELPIGVFDSGAGGVSVLAQAKICLPHENFIYYGDSANAPYGTRSENEIRDLTLACGDFLCGKGVKMIVIACNTATSITVQAMREKYNIPIISIEPAVKPAVEKHPQDQIAVLATPATLHQKRYWHLLDKLNAAGQVVNIECDSLAELVEQGNLSDPHIKAYLYERFLPYRGRNFGGIVVGCTHYSFVSAQIRDVAKKICGGSCEIFDGMYGTARHVANVLASEGLLSDSTEEGAVAFFSSGEEHNVGIFKRFLRFFLK</sequence>
<accession>A0A136Q3D6</accession>
<dbReference type="GO" id="GO:0008881">
    <property type="term" value="F:glutamate racemase activity"/>
    <property type="evidence" value="ECO:0007669"/>
    <property type="project" value="UniProtKB-UniRule"/>
</dbReference>
<feature type="active site" description="Proton donor/acceptor" evidence="7">
    <location>
        <position position="185"/>
    </location>
</feature>
<feature type="binding site" evidence="7">
    <location>
        <begin position="12"/>
        <end position="13"/>
    </location>
    <ligand>
        <name>substrate</name>
    </ligand>
</feature>
<keyword evidence="6 7" id="KW-0961">Cell wall biogenesis/degradation</keyword>
<protein>
    <recommendedName>
        <fullName evidence="2 7">Glutamate racemase</fullName>
        <ecNumber evidence="2 7">5.1.1.3</ecNumber>
    </recommendedName>
</protein>
<dbReference type="STRING" id="626937.HMPREF3293_02429"/>
<dbReference type="PANTHER" id="PTHR21198:SF3">
    <property type="entry name" value="GLUTAMATE RACEMASE"/>
    <property type="match status" value="1"/>
</dbReference>
<dbReference type="PATRIC" id="fig|626937.4.peg.2386"/>
<dbReference type="InterPro" id="IPR015942">
    <property type="entry name" value="Asp/Glu/hydantoin_racemase"/>
</dbReference>
<comment type="catalytic activity">
    <reaction evidence="1 7">
        <text>L-glutamate = D-glutamate</text>
        <dbReference type="Rhea" id="RHEA:12813"/>
        <dbReference type="ChEBI" id="CHEBI:29985"/>
        <dbReference type="ChEBI" id="CHEBI:29986"/>
        <dbReference type="EC" id="5.1.1.3"/>
    </reaction>
</comment>
<reference evidence="8 9" key="1">
    <citation type="submission" date="2016-02" db="EMBL/GenBank/DDBJ databases">
        <authorList>
            <person name="Wen L."/>
            <person name="He K."/>
            <person name="Yang H."/>
        </authorList>
    </citation>
    <scope>NUCLEOTIDE SEQUENCE [LARGE SCALE GENOMIC DNA]</scope>
    <source>
        <strain evidence="8 9">DSM 22607</strain>
    </source>
</reference>
<dbReference type="GO" id="GO:0071555">
    <property type="term" value="P:cell wall organization"/>
    <property type="evidence" value="ECO:0007669"/>
    <property type="project" value="UniProtKB-KW"/>
</dbReference>
<dbReference type="InterPro" id="IPR001920">
    <property type="entry name" value="Asp/Glu_race"/>
</dbReference>
<dbReference type="GO" id="GO:0009252">
    <property type="term" value="P:peptidoglycan biosynthetic process"/>
    <property type="evidence" value="ECO:0007669"/>
    <property type="project" value="UniProtKB-UniRule"/>
</dbReference>
<keyword evidence="9" id="KW-1185">Reference proteome</keyword>
<dbReference type="PROSITE" id="PS00923">
    <property type="entry name" value="ASP_GLU_RACEMASE_1"/>
    <property type="match status" value="1"/>
</dbReference>
<dbReference type="RefSeq" id="WP_066519100.1">
    <property type="nucleotide sequence ID" value="NZ_CABMOF010000001.1"/>
</dbReference>
<evidence type="ECO:0000313" key="8">
    <source>
        <dbReference type="EMBL" id="KXK65171.1"/>
    </source>
</evidence>
<feature type="binding site" evidence="7">
    <location>
        <begin position="186"/>
        <end position="187"/>
    </location>
    <ligand>
        <name>substrate</name>
    </ligand>
</feature>
<evidence type="ECO:0000256" key="7">
    <source>
        <dbReference type="HAMAP-Rule" id="MF_00258"/>
    </source>
</evidence>
<keyword evidence="5 7" id="KW-0413">Isomerase</keyword>
<dbReference type="EMBL" id="LSZW01000063">
    <property type="protein sequence ID" value="KXK65171.1"/>
    <property type="molecule type" value="Genomic_DNA"/>
</dbReference>
<evidence type="ECO:0000256" key="5">
    <source>
        <dbReference type="ARBA" id="ARBA00023235"/>
    </source>
</evidence>